<dbReference type="EMBL" id="VLJV01000001">
    <property type="protein sequence ID" value="TWH21200.1"/>
    <property type="molecule type" value="Genomic_DNA"/>
</dbReference>
<dbReference type="SUPFAM" id="SSF53697">
    <property type="entry name" value="SIS domain"/>
    <property type="match status" value="1"/>
</dbReference>
<dbReference type="InterPro" id="IPR005486">
    <property type="entry name" value="Glucokinase_regulatory_CS"/>
</dbReference>
<dbReference type="InterPro" id="IPR001347">
    <property type="entry name" value="SIS_dom"/>
</dbReference>
<dbReference type="PANTHER" id="PTHR10088">
    <property type="entry name" value="GLUCOKINASE REGULATORY PROTEIN"/>
    <property type="match status" value="1"/>
</dbReference>
<organism evidence="5 6">
    <name type="scientific">Prauserella rugosa</name>
    <dbReference type="NCBI Taxonomy" id="43354"/>
    <lineage>
        <taxon>Bacteria</taxon>
        <taxon>Bacillati</taxon>
        <taxon>Actinomycetota</taxon>
        <taxon>Actinomycetes</taxon>
        <taxon>Pseudonocardiales</taxon>
        <taxon>Pseudonocardiaceae</taxon>
        <taxon>Prauserella</taxon>
    </lineage>
</organism>
<comment type="similarity">
    <text evidence="3">Belongs to the GCKR-like family. MurNAc-6-P etherase subfamily.</text>
</comment>
<dbReference type="Pfam" id="PF22645">
    <property type="entry name" value="GKRP_SIS_N"/>
    <property type="match status" value="1"/>
</dbReference>
<dbReference type="NCBIfam" id="NF003915">
    <property type="entry name" value="PRK05441.1"/>
    <property type="match status" value="1"/>
</dbReference>
<keyword evidence="2 3" id="KW-0119">Carbohydrate metabolism</keyword>
<dbReference type="PROSITE" id="PS51464">
    <property type="entry name" value="SIS"/>
    <property type="match status" value="1"/>
</dbReference>
<comment type="subunit">
    <text evidence="3">Homodimer.</text>
</comment>
<dbReference type="GO" id="GO:0046348">
    <property type="term" value="P:amino sugar catabolic process"/>
    <property type="evidence" value="ECO:0007669"/>
    <property type="project" value="InterPro"/>
</dbReference>
<dbReference type="InterPro" id="IPR046348">
    <property type="entry name" value="SIS_dom_sf"/>
</dbReference>
<protein>
    <recommendedName>
        <fullName evidence="3">N-acetylmuramic acid 6-phosphate etherase</fullName>
        <shortName evidence="3">MurNAc-6-P etherase</shortName>
        <ecNumber evidence="3">4.2.1.126</ecNumber>
    </recommendedName>
    <alternativeName>
        <fullName evidence="3">N-acetylmuramic acid 6-phosphate hydrolase</fullName>
    </alternativeName>
    <alternativeName>
        <fullName evidence="3">N-acetylmuramic acid 6-phosphate lyase</fullName>
    </alternativeName>
</protein>
<dbReference type="Gene3D" id="1.10.8.1080">
    <property type="match status" value="1"/>
</dbReference>
<comment type="function">
    <text evidence="3">Specifically catalyzes the cleavage of the D-lactyl ether substituent of MurNAc 6-phosphate, producing GlcNAc 6-phosphate and D-lactate.</text>
</comment>
<comment type="miscellaneous">
    <text evidence="3">A lyase-type mechanism (elimination/hydration) is suggested for the cleavage of the lactyl ether bond of MurNAc 6-phosphate, with the formation of an alpha,beta-unsaturated aldehyde intermediate with (E)-stereochemistry, followed by the syn addition of water to give product.</text>
</comment>
<dbReference type="AlphaFoldDB" id="A0A660CC94"/>
<dbReference type="GO" id="GO:0097173">
    <property type="term" value="P:N-acetylmuramic acid catabolic process"/>
    <property type="evidence" value="ECO:0007669"/>
    <property type="project" value="UniProtKB-UniPathway"/>
</dbReference>
<comment type="caution">
    <text evidence="5">The sequence shown here is derived from an EMBL/GenBank/DDBJ whole genome shotgun (WGS) entry which is preliminary data.</text>
</comment>
<dbReference type="CDD" id="cd05007">
    <property type="entry name" value="SIS_Etherase"/>
    <property type="match status" value="1"/>
</dbReference>
<keyword evidence="1 3" id="KW-0456">Lyase</keyword>
<evidence type="ECO:0000256" key="1">
    <source>
        <dbReference type="ARBA" id="ARBA00023239"/>
    </source>
</evidence>
<comment type="catalytic activity">
    <reaction evidence="3">
        <text>N-acetyl-D-muramate 6-phosphate + H2O = N-acetyl-D-glucosamine 6-phosphate + (R)-lactate</text>
        <dbReference type="Rhea" id="RHEA:26410"/>
        <dbReference type="ChEBI" id="CHEBI:15377"/>
        <dbReference type="ChEBI" id="CHEBI:16004"/>
        <dbReference type="ChEBI" id="CHEBI:57513"/>
        <dbReference type="ChEBI" id="CHEBI:58722"/>
        <dbReference type="EC" id="4.2.1.126"/>
    </reaction>
</comment>
<evidence type="ECO:0000313" key="6">
    <source>
        <dbReference type="Proteomes" id="UP000317303"/>
    </source>
</evidence>
<feature type="active site" description="Proton donor" evidence="3">
    <location>
        <position position="115"/>
    </location>
</feature>
<name>A0A660CC94_9PSEU</name>
<feature type="active site" evidence="3">
    <location>
        <position position="146"/>
    </location>
</feature>
<comment type="pathway">
    <text evidence="3">Amino-sugar metabolism; N-acetylmuramate degradation.</text>
</comment>
<evidence type="ECO:0000259" key="4">
    <source>
        <dbReference type="PROSITE" id="PS51464"/>
    </source>
</evidence>
<evidence type="ECO:0000256" key="3">
    <source>
        <dbReference type="HAMAP-Rule" id="MF_00068"/>
    </source>
</evidence>
<proteinExistence type="inferred from homology"/>
<reference evidence="5 6" key="1">
    <citation type="submission" date="2019-07" db="EMBL/GenBank/DDBJ databases">
        <title>R&amp;d 2014.</title>
        <authorList>
            <person name="Klenk H.-P."/>
        </authorList>
    </citation>
    <scope>NUCLEOTIDE SEQUENCE [LARGE SCALE GENOMIC DNA]</scope>
    <source>
        <strain evidence="5 6">DSM 43194</strain>
    </source>
</reference>
<keyword evidence="6" id="KW-1185">Reference proteome</keyword>
<dbReference type="Proteomes" id="UP000317303">
    <property type="component" value="Unassembled WGS sequence"/>
</dbReference>
<gene>
    <name evidence="3" type="primary">murQ</name>
    <name evidence="5" type="ORF">JD82_03055</name>
</gene>
<dbReference type="Gene3D" id="3.40.50.10490">
    <property type="entry name" value="Glucose-6-phosphate isomerase like protein, domain 1"/>
    <property type="match status" value="1"/>
</dbReference>
<accession>A0A660CC94</accession>
<dbReference type="InterPro" id="IPR005488">
    <property type="entry name" value="Etherase_MurQ"/>
</dbReference>
<dbReference type="GO" id="GO:0097367">
    <property type="term" value="F:carbohydrate derivative binding"/>
    <property type="evidence" value="ECO:0007669"/>
    <property type="project" value="InterPro"/>
</dbReference>
<evidence type="ECO:0000313" key="5">
    <source>
        <dbReference type="EMBL" id="TWH21200.1"/>
    </source>
</evidence>
<dbReference type="UniPathway" id="UPA00342"/>
<dbReference type="NCBIfam" id="NF009222">
    <property type="entry name" value="PRK12570.1"/>
    <property type="match status" value="1"/>
</dbReference>
<dbReference type="HAMAP" id="MF_00068">
    <property type="entry name" value="MurQ"/>
    <property type="match status" value="1"/>
</dbReference>
<dbReference type="GO" id="GO:0016835">
    <property type="term" value="F:carbon-oxygen lyase activity"/>
    <property type="evidence" value="ECO:0007669"/>
    <property type="project" value="UniProtKB-UniRule"/>
</dbReference>
<evidence type="ECO:0000256" key="2">
    <source>
        <dbReference type="ARBA" id="ARBA00023277"/>
    </source>
</evidence>
<dbReference type="EC" id="4.2.1.126" evidence="3"/>
<dbReference type="InterPro" id="IPR040190">
    <property type="entry name" value="MURQ/GCKR"/>
</dbReference>
<dbReference type="GO" id="GO:0009254">
    <property type="term" value="P:peptidoglycan turnover"/>
    <property type="evidence" value="ECO:0007669"/>
    <property type="project" value="TreeGrafter"/>
</dbReference>
<dbReference type="GO" id="GO:0016803">
    <property type="term" value="F:ether hydrolase activity"/>
    <property type="evidence" value="ECO:0007669"/>
    <property type="project" value="TreeGrafter"/>
</dbReference>
<dbReference type="PANTHER" id="PTHR10088:SF4">
    <property type="entry name" value="GLUCOKINASE REGULATORY PROTEIN"/>
    <property type="match status" value="1"/>
</dbReference>
<sequence>MRTRPASGREELRTVRNMGSRTTKAGLEPVAGVVHVDSPTEQRNARTTDIDRMSTRDILSVVNAEDARVAGAVRAVLDEIADAVDHAVAALRGGGRVHYVGAGTSGRLAVLDAAELVPTYNVPADWFLAHHAGGERALRLPVENAEDDETAGAREIAESVQPGDFVLGLTASGRTPYVIGALKEAKRLGANTGLVSNNPSAAVPDEVDTSIVVDTGAEAIAGSTRMKAGTAQKMVLTAFSTATMVKLGRTYSNLMVSMLATNAKLRGRTLRILQEATGAGQQACDEALTAAGGDLKVALVHLLGGVSVDTASTALDHAGGHVRAALDEVRPRAS</sequence>
<dbReference type="PROSITE" id="PS01272">
    <property type="entry name" value="GCKR"/>
    <property type="match status" value="1"/>
</dbReference>
<feature type="domain" description="SIS" evidence="4">
    <location>
        <begin position="87"/>
        <end position="249"/>
    </location>
</feature>